<gene>
    <name evidence="2" type="ORF">FWILDA_LOCUS13230</name>
</gene>
<protein>
    <submittedName>
        <fullName evidence="2">16405_t:CDS:1</fullName>
    </submittedName>
</protein>
<feature type="compositionally biased region" description="Polar residues" evidence="1">
    <location>
        <begin position="1"/>
        <end position="20"/>
    </location>
</feature>
<dbReference type="Proteomes" id="UP001153678">
    <property type="component" value="Unassembled WGS sequence"/>
</dbReference>
<sequence length="99" mass="11230">MTCSRKQPQNNKHSENTQCHSRIATPVLPEKNDNSPQLSSIQIPNYIEIVDNQDDEPILNTCITISFGNKLIEEDMKRFEAENDALIFVNKELGGINDD</sequence>
<name>A0A9W4SZV8_9GLOM</name>
<organism evidence="2 3">
    <name type="scientific">Funneliformis geosporum</name>
    <dbReference type="NCBI Taxonomy" id="1117311"/>
    <lineage>
        <taxon>Eukaryota</taxon>
        <taxon>Fungi</taxon>
        <taxon>Fungi incertae sedis</taxon>
        <taxon>Mucoromycota</taxon>
        <taxon>Glomeromycotina</taxon>
        <taxon>Glomeromycetes</taxon>
        <taxon>Glomerales</taxon>
        <taxon>Glomeraceae</taxon>
        <taxon>Funneliformis</taxon>
    </lineage>
</organism>
<comment type="caution">
    <text evidence="2">The sequence shown here is derived from an EMBL/GenBank/DDBJ whole genome shotgun (WGS) entry which is preliminary data.</text>
</comment>
<keyword evidence="3" id="KW-1185">Reference proteome</keyword>
<evidence type="ECO:0000313" key="3">
    <source>
        <dbReference type="Proteomes" id="UP001153678"/>
    </source>
</evidence>
<dbReference type="AlphaFoldDB" id="A0A9W4SZV8"/>
<evidence type="ECO:0000313" key="2">
    <source>
        <dbReference type="EMBL" id="CAI2187734.1"/>
    </source>
</evidence>
<feature type="region of interest" description="Disordered" evidence="1">
    <location>
        <begin position="1"/>
        <end position="21"/>
    </location>
</feature>
<reference evidence="2" key="1">
    <citation type="submission" date="2022-08" db="EMBL/GenBank/DDBJ databases">
        <authorList>
            <person name="Kallberg Y."/>
            <person name="Tangrot J."/>
            <person name="Rosling A."/>
        </authorList>
    </citation>
    <scope>NUCLEOTIDE SEQUENCE</scope>
    <source>
        <strain evidence="2">Wild A</strain>
    </source>
</reference>
<evidence type="ECO:0000256" key="1">
    <source>
        <dbReference type="SAM" id="MobiDB-lite"/>
    </source>
</evidence>
<dbReference type="EMBL" id="CAMKVN010004790">
    <property type="protein sequence ID" value="CAI2187734.1"/>
    <property type="molecule type" value="Genomic_DNA"/>
</dbReference>
<accession>A0A9W4SZV8</accession>
<proteinExistence type="predicted"/>